<dbReference type="EC" id="4.2.3.12" evidence="4"/>
<evidence type="ECO:0000313" key="9">
    <source>
        <dbReference type="EMBL" id="KAJ8030048.1"/>
    </source>
</evidence>
<evidence type="ECO:0000256" key="7">
    <source>
        <dbReference type="ARBA" id="ARBA00023007"/>
    </source>
</evidence>
<comment type="similarity">
    <text evidence="3">Belongs to the PTPS family.</text>
</comment>
<gene>
    <name evidence="9" type="ORF">HOLleu_29622</name>
</gene>
<dbReference type="SUPFAM" id="SSF55620">
    <property type="entry name" value="Tetrahydrobiopterin biosynthesis enzymes-like"/>
    <property type="match status" value="1"/>
</dbReference>
<keyword evidence="10" id="KW-1185">Reference proteome</keyword>
<dbReference type="InterPro" id="IPR007115">
    <property type="entry name" value="6-PTP_synth/QueD"/>
</dbReference>
<keyword evidence="8" id="KW-0456">Lyase</keyword>
<evidence type="ECO:0000256" key="3">
    <source>
        <dbReference type="ARBA" id="ARBA00009164"/>
    </source>
</evidence>
<dbReference type="GO" id="GO:0005739">
    <property type="term" value="C:mitochondrion"/>
    <property type="evidence" value="ECO:0007669"/>
    <property type="project" value="TreeGrafter"/>
</dbReference>
<dbReference type="PANTHER" id="PTHR12589">
    <property type="entry name" value="PYRUVOYL TETRAHYDROBIOPTERIN SYNTHASE"/>
    <property type="match status" value="1"/>
</dbReference>
<keyword evidence="7" id="KW-0783">Tetrahydrobiopterin biosynthesis</keyword>
<dbReference type="AlphaFoldDB" id="A0A9Q1BNJ1"/>
<evidence type="ECO:0000256" key="5">
    <source>
        <dbReference type="ARBA" id="ARBA00022723"/>
    </source>
</evidence>
<comment type="caution">
    <text evidence="9">The sequence shown here is derived from an EMBL/GenBank/DDBJ whole genome shotgun (WGS) entry which is preliminary data.</text>
</comment>
<reference evidence="9" key="1">
    <citation type="submission" date="2021-10" db="EMBL/GenBank/DDBJ databases">
        <title>Tropical sea cucumber genome reveals ecological adaptation and Cuvierian tubules defense mechanism.</title>
        <authorList>
            <person name="Chen T."/>
        </authorList>
    </citation>
    <scope>NUCLEOTIDE SEQUENCE</scope>
    <source>
        <strain evidence="9">Nanhai2018</strain>
        <tissue evidence="9">Muscle</tissue>
    </source>
</reference>
<dbReference type="GO" id="GO:0003874">
    <property type="term" value="F:6-pyruvoyltetrahydropterin synthase activity"/>
    <property type="evidence" value="ECO:0007669"/>
    <property type="project" value="UniProtKB-EC"/>
</dbReference>
<comment type="cofactor">
    <cofactor evidence="1">
        <name>Zn(2+)</name>
        <dbReference type="ChEBI" id="CHEBI:29105"/>
    </cofactor>
</comment>
<dbReference type="Gene3D" id="3.30.479.10">
    <property type="entry name" value="6-pyruvoyl tetrahydropterin synthase/QueD"/>
    <property type="match status" value="1"/>
</dbReference>
<dbReference type="GO" id="GO:0046872">
    <property type="term" value="F:metal ion binding"/>
    <property type="evidence" value="ECO:0007669"/>
    <property type="project" value="UniProtKB-KW"/>
</dbReference>
<dbReference type="FunFam" id="3.30.479.10:FF:000003">
    <property type="entry name" value="6-pyruvoyl tetrahydrobiopterin synthase"/>
    <property type="match status" value="1"/>
</dbReference>
<dbReference type="OrthoDB" id="14045at2759"/>
<evidence type="ECO:0000256" key="1">
    <source>
        <dbReference type="ARBA" id="ARBA00001947"/>
    </source>
</evidence>
<evidence type="ECO:0000256" key="4">
    <source>
        <dbReference type="ARBA" id="ARBA00013100"/>
    </source>
</evidence>
<evidence type="ECO:0000313" key="10">
    <source>
        <dbReference type="Proteomes" id="UP001152320"/>
    </source>
</evidence>
<evidence type="ECO:0000256" key="2">
    <source>
        <dbReference type="ARBA" id="ARBA00005126"/>
    </source>
</evidence>
<dbReference type="Pfam" id="PF01242">
    <property type="entry name" value="PTPS"/>
    <property type="match status" value="1"/>
</dbReference>
<protein>
    <recommendedName>
        <fullName evidence="4">6-pyruvoyltetrahydropterin synthase</fullName>
        <ecNumber evidence="4">4.2.3.12</ecNumber>
    </recommendedName>
</protein>
<evidence type="ECO:0000256" key="6">
    <source>
        <dbReference type="ARBA" id="ARBA00022833"/>
    </source>
</evidence>
<evidence type="ECO:0000256" key="8">
    <source>
        <dbReference type="ARBA" id="ARBA00023239"/>
    </source>
</evidence>
<proteinExistence type="inferred from homology"/>
<dbReference type="EMBL" id="JAIZAY010000014">
    <property type="protein sequence ID" value="KAJ8030048.1"/>
    <property type="molecule type" value="Genomic_DNA"/>
</dbReference>
<dbReference type="InterPro" id="IPR038418">
    <property type="entry name" value="6-PTP_synth/QueD_sf"/>
</dbReference>
<dbReference type="PANTHER" id="PTHR12589:SF7">
    <property type="entry name" value="6-PYRUVOYL TETRAHYDROBIOPTERIN SYNTHASE"/>
    <property type="match status" value="1"/>
</dbReference>
<dbReference type="Proteomes" id="UP001152320">
    <property type="component" value="Chromosome 14"/>
</dbReference>
<dbReference type="GO" id="GO:0006729">
    <property type="term" value="P:tetrahydrobiopterin biosynthetic process"/>
    <property type="evidence" value="ECO:0007669"/>
    <property type="project" value="UniProtKB-KW"/>
</dbReference>
<comment type="pathway">
    <text evidence="2">Cofactor biosynthesis; tetrahydrobiopterin biosynthesis; tetrahydrobiopterin from 7,8-dihydroneopterin triphosphate: step 1/3.</text>
</comment>
<keyword evidence="6" id="KW-0862">Zinc</keyword>
<name>A0A9Q1BNJ1_HOLLE</name>
<accession>A0A9Q1BNJ1</accession>
<keyword evidence="5" id="KW-0479">Metal-binding</keyword>
<sequence>MAATDSKLPIVTITRIQCFSAAHRLHSPHLSDEENKTIYGKCNHPNGHGHNYRAEVTLKGPVDPKTGMLCNIADLKVWIEEAIMKPMDHKHIDKDVEWFYTNPSTMENIAIFIWHQLKAVMTEPQLLHAVKLWETDNHFAIYKGES</sequence>
<organism evidence="9 10">
    <name type="scientific">Holothuria leucospilota</name>
    <name type="common">Black long sea cucumber</name>
    <name type="synonym">Mertensiothuria leucospilota</name>
    <dbReference type="NCBI Taxonomy" id="206669"/>
    <lineage>
        <taxon>Eukaryota</taxon>
        <taxon>Metazoa</taxon>
        <taxon>Echinodermata</taxon>
        <taxon>Eleutherozoa</taxon>
        <taxon>Echinozoa</taxon>
        <taxon>Holothuroidea</taxon>
        <taxon>Aspidochirotacea</taxon>
        <taxon>Aspidochirotida</taxon>
        <taxon>Holothuriidae</taxon>
        <taxon>Holothuria</taxon>
    </lineage>
</organism>